<evidence type="ECO:0000313" key="9">
    <source>
        <dbReference type="Proteomes" id="UP001416858"/>
    </source>
</evidence>
<feature type="transmembrane region" description="Helical" evidence="7">
    <location>
        <begin position="34"/>
        <end position="57"/>
    </location>
</feature>
<protein>
    <recommendedName>
        <fullName evidence="10">Ribose transport system permease protein RbsC</fullName>
    </recommendedName>
</protein>
<sequence>MTGGRRKRAIFKRGSIGSVHFLKSRRRNVHLKNIGIFALLIAIIVITSWINGVFVAPANLKTLVRDTSLYGLISIGVAMVIITGGIDLSIGSMIALCGVMLVQVINIRHERIDFSSTIAAVQNEPTEGFDKPTLRFTDPPPDLRDGDRLVYESYRGESTINVYRSVNVDDQVWIETHDSLRSIKPGLAIQIDKIQYTPPLLACGIVLLFAAFLGLIHGLLITRANLQPFVVTLCGLLIYRGMARVWTGDDQVGLLSALSDFKATVTGKAIEIPVPLIGRVSGERESFAEIVWIDFPVTGVLLAIVAVIAWVFLNRTIWGRHLIATGENKQAAFYSGVATDRLIVLAYVVCAMLAGLAGILFMLEWNSIQPGSSGSFYELYAIAAAVLGGCSLRGGRGAILGVIAGAAVMRCLYKAIIVLDIPQEWEMVIIGAALLASVLVDEIIRRFQLARRLRRHDSGGSDSGSSDRGGSDSGW</sequence>
<evidence type="ECO:0000256" key="2">
    <source>
        <dbReference type="ARBA" id="ARBA00022475"/>
    </source>
</evidence>
<keyword evidence="3 7" id="KW-0812">Transmembrane</keyword>
<proteinExistence type="predicted"/>
<dbReference type="PANTHER" id="PTHR32196:SF15">
    <property type="entry name" value="SUGAR ABC TRANSPORTER PERMEASE PROTEIN"/>
    <property type="match status" value="1"/>
</dbReference>
<accession>A0ABP9W087</accession>
<feature type="region of interest" description="Disordered" evidence="6">
    <location>
        <begin position="455"/>
        <end position="475"/>
    </location>
</feature>
<comment type="subcellular location">
    <subcellularLocation>
        <location evidence="1">Cell membrane</location>
        <topology evidence="1">Multi-pass membrane protein</topology>
    </subcellularLocation>
</comment>
<feature type="transmembrane region" description="Helical" evidence="7">
    <location>
        <begin position="69"/>
        <end position="102"/>
    </location>
</feature>
<dbReference type="Proteomes" id="UP001416858">
    <property type="component" value="Unassembled WGS sequence"/>
</dbReference>
<feature type="transmembrane region" description="Helical" evidence="7">
    <location>
        <begin position="290"/>
        <end position="313"/>
    </location>
</feature>
<keyword evidence="4 7" id="KW-1133">Transmembrane helix</keyword>
<dbReference type="Pfam" id="PF02653">
    <property type="entry name" value="BPD_transp_2"/>
    <property type="match status" value="1"/>
</dbReference>
<comment type="caution">
    <text evidence="8">The sequence shown here is derived from an EMBL/GenBank/DDBJ whole genome shotgun (WGS) entry which is preliminary data.</text>
</comment>
<evidence type="ECO:0000256" key="6">
    <source>
        <dbReference type="SAM" id="MobiDB-lite"/>
    </source>
</evidence>
<feature type="transmembrane region" description="Helical" evidence="7">
    <location>
        <begin position="425"/>
        <end position="444"/>
    </location>
</feature>
<gene>
    <name evidence="8" type="ORF">Rcae01_06304</name>
</gene>
<feature type="compositionally biased region" description="Low complexity" evidence="6">
    <location>
        <begin position="463"/>
        <end position="475"/>
    </location>
</feature>
<keyword evidence="5 7" id="KW-0472">Membrane</keyword>
<organism evidence="8 9">
    <name type="scientific">Novipirellula caenicola</name>
    <dbReference type="NCBI Taxonomy" id="1536901"/>
    <lineage>
        <taxon>Bacteria</taxon>
        <taxon>Pseudomonadati</taxon>
        <taxon>Planctomycetota</taxon>
        <taxon>Planctomycetia</taxon>
        <taxon>Pirellulales</taxon>
        <taxon>Pirellulaceae</taxon>
        <taxon>Novipirellula</taxon>
    </lineage>
</organism>
<name>A0ABP9W087_9BACT</name>
<keyword evidence="9" id="KW-1185">Reference proteome</keyword>
<feature type="transmembrane region" description="Helical" evidence="7">
    <location>
        <begin position="399"/>
        <end position="419"/>
    </location>
</feature>
<feature type="transmembrane region" description="Helical" evidence="7">
    <location>
        <begin position="200"/>
        <end position="221"/>
    </location>
</feature>
<dbReference type="InterPro" id="IPR001851">
    <property type="entry name" value="ABC_transp_permease"/>
</dbReference>
<evidence type="ECO:0000256" key="4">
    <source>
        <dbReference type="ARBA" id="ARBA00022989"/>
    </source>
</evidence>
<feature type="transmembrane region" description="Helical" evidence="7">
    <location>
        <begin position="375"/>
        <end position="392"/>
    </location>
</feature>
<evidence type="ECO:0008006" key="10">
    <source>
        <dbReference type="Google" id="ProtNLM"/>
    </source>
</evidence>
<dbReference type="CDD" id="cd06579">
    <property type="entry name" value="TM_PBP1_transp_AraH_like"/>
    <property type="match status" value="1"/>
</dbReference>
<dbReference type="EMBL" id="BAABRO010000028">
    <property type="protein sequence ID" value="GAA5510794.1"/>
    <property type="molecule type" value="Genomic_DNA"/>
</dbReference>
<reference evidence="8 9" key="1">
    <citation type="submission" date="2024-02" db="EMBL/GenBank/DDBJ databases">
        <title>Rhodopirellula caenicola NBRC 110016.</title>
        <authorList>
            <person name="Ichikawa N."/>
            <person name="Katano-Makiyama Y."/>
            <person name="Hidaka K."/>
        </authorList>
    </citation>
    <scope>NUCLEOTIDE SEQUENCE [LARGE SCALE GENOMIC DNA]</scope>
    <source>
        <strain evidence="8 9">NBRC 110016</strain>
    </source>
</reference>
<evidence type="ECO:0000256" key="1">
    <source>
        <dbReference type="ARBA" id="ARBA00004651"/>
    </source>
</evidence>
<evidence type="ECO:0000256" key="5">
    <source>
        <dbReference type="ARBA" id="ARBA00023136"/>
    </source>
</evidence>
<keyword evidence="2" id="KW-1003">Cell membrane</keyword>
<evidence type="ECO:0000256" key="7">
    <source>
        <dbReference type="SAM" id="Phobius"/>
    </source>
</evidence>
<evidence type="ECO:0000313" key="8">
    <source>
        <dbReference type="EMBL" id="GAA5510794.1"/>
    </source>
</evidence>
<evidence type="ECO:0000256" key="3">
    <source>
        <dbReference type="ARBA" id="ARBA00022692"/>
    </source>
</evidence>
<feature type="transmembrane region" description="Helical" evidence="7">
    <location>
        <begin position="342"/>
        <end position="363"/>
    </location>
</feature>
<dbReference type="PANTHER" id="PTHR32196">
    <property type="entry name" value="ABC TRANSPORTER PERMEASE PROTEIN YPHD-RELATED-RELATED"/>
    <property type="match status" value="1"/>
</dbReference>